<dbReference type="EMBL" id="BK014800">
    <property type="protein sequence ID" value="DAD76412.1"/>
    <property type="molecule type" value="Genomic_DNA"/>
</dbReference>
<organism evidence="2">
    <name type="scientific">Siphoviridae sp. ctP6p7</name>
    <dbReference type="NCBI Taxonomy" id="2826319"/>
    <lineage>
        <taxon>Viruses</taxon>
        <taxon>Duplodnaviria</taxon>
        <taxon>Heunggongvirae</taxon>
        <taxon>Uroviricota</taxon>
        <taxon>Caudoviricetes</taxon>
    </lineage>
</organism>
<evidence type="ECO:0000313" key="2">
    <source>
        <dbReference type="EMBL" id="DAD76412.1"/>
    </source>
</evidence>
<feature type="transmembrane region" description="Helical" evidence="1">
    <location>
        <begin position="42"/>
        <end position="67"/>
    </location>
</feature>
<accession>A0A8S5M2E6</accession>
<keyword evidence="1" id="KW-0812">Transmembrane</keyword>
<evidence type="ECO:0000256" key="1">
    <source>
        <dbReference type="SAM" id="Phobius"/>
    </source>
</evidence>
<keyword evidence="1" id="KW-0472">Membrane</keyword>
<name>A0A8S5M2E6_9CAUD</name>
<proteinExistence type="predicted"/>
<keyword evidence="1" id="KW-1133">Transmembrane helix</keyword>
<sequence length="302" mass="33333">MTLPIKRFNVSTNSFIDCLLLPKNVDGGSGGHRHRVDRLLKVLHALLVVFEVTFVLFLFTLFTLMVIDDALNDRDCSSKSHTSETADTDVYKNRTNHDCLHSLSHPLIKEIIIVISCKVGFGRCLTTKRLTITNLLQIVKAAGDALITRAVESIEADAGTTVDSGVNLRTSEDRIAVCIHDARSRSGVGIYKVAASVCRVIRSLKVSVTKRSFKYGKRRYGLAVALELGFAFTVGCFDSRFNLSDSLGVRLRDNQADTVLRSAAVDGFWFPDVGVAPACVRTSDNLHGICHFYIFTHCRIPP</sequence>
<reference evidence="2" key="1">
    <citation type="journal article" date="2021" name="Proc. Natl. Acad. Sci. U.S.A.">
        <title>A Catalog of Tens of Thousands of Viruses from Human Metagenomes Reveals Hidden Associations with Chronic Diseases.</title>
        <authorList>
            <person name="Tisza M.J."/>
            <person name="Buck C.B."/>
        </authorList>
    </citation>
    <scope>NUCLEOTIDE SEQUENCE</scope>
    <source>
        <strain evidence="2">CtP6p7</strain>
    </source>
</reference>
<protein>
    <submittedName>
        <fullName evidence="2">Uncharacterized protein</fullName>
    </submittedName>
</protein>